<dbReference type="GO" id="GO:0016746">
    <property type="term" value="F:acyltransferase activity"/>
    <property type="evidence" value="ECO:0007669"/>
    <property type="project" value="InterPro"/>
</dbReference>
<dbReference type="InterPro" id="IPR032098">
    <property type="entry name" value="Acyltransf_C"/>
</dbReference>
<evidence type="ECO:0000313" key="5">
    <source>
        <dbReference type="WBParaSite" id="HPLM_0000796801-mRNA-1"/>
    </source>
</evidence>
<dbReference type="Pfam" id="PF13347">
    <property type="entry name" value="MFS_2"/>
    <property type="match status" value="1"/>
</dbReference>
<name>A0A158QM89_HAEPC</name>
<sequence length="762" mass="85454">MWAILTQPYAGAAIFISIQDKPGSWLNSRTRVIRTFAPFMVTSFVFMWVPWSEGSSLEGIHLIVSLFLYDAFFSALGVSWSALFADSTKEPGLRVSAMKYSQISILASVNIIAVTEKLSHSLEIFWAFQLITVAVAFIALFCFMVAGSLRPSLPYNVEKDSLLMADNDFDVPGSPALKKKEVGSMWVAMKEIFREKDFIAIIATNFIHTARSVAHMNFASTATELLIPQSILAKGSLRLSLFYGVLTLGPQILLILNERVVAKNGAYRILMMSYAVSALSGIVFFFIDSPYLVMVFMLIDSITVHSAAPLFNIVISDFIDDDAKRHSRRSGLSSLVFSLNALFVKPAQSVAPVLVVYILNNYGYSDYITSKQPSTELASAMRTVLLTTPIILGTMILSALVLVDEIRATVPCCLLSFSMVPYATASLGIGAVSWVVPRKVTQVLDNTLYRAYMRLCLFVFENISGVQLKLYGDFQQMMREPESALVLANHQSDVDWAVAVMLAERQGPHGNEAGFRVMVKHVIHFVPLFGWYIFQRGYIYVRRYGEFLSSPVLKQLAWLDSLNEKFWLLIFPEGTRFSYKRKENILASREFCHRKGIPELKNVLCPRVGGLFMALERLETLDAVYDVTIGYGQTRLPKRRGLAPNMFEFCCGGPAGRTLSIHLKRYPAKEMPKSRKELQEWTLKAYEEKDKLLDRFHGTGEFPDPVSLSEPSVSIFRTVPPTICFVAALVAPLYVPAVRKAYLYTVASFPLLILWLEIKKCA</sequence>
<dbReference type="AlphaFoldDB" id="A0A158QM89"/>
<reference evidence="5" key="1">
    <citation type="submission" date="2016-04" db="UniProtKB">
        <authorList>
            <consortium name="WormBaseParasite"/>
        </authorList>
    </citation>
    <scope>IDENTIFICATION</scope>
</reference>
<feature type="domain" description="Phospholipid/glycerol acyltransferase" evidence="2">
    <location>
        <begin position="484"/>
        <end position="612"/>
    </location>
</feature>
<dbReference type="InterPro" id="IPR036259">
    <property type="entry name" value="MFS_trans_sf"/>
</dbReference>
<dbReference type="InterPro" id="IPR040035">
    <property type="entry name" value="TMEM180"/>
</dbReference>
<dbReference type="EMBL" id="UZAF01016757">
    <property type="protein sequence ID" value="VDO33462.1"/>
    <property type="molecule type" value="Genomic_DNA"/>
</dbReference>
<dbReference type="Pfam" id="PF16076">
    <property type="entry name" value="Acyltransf_C"/>
    <property type="match status" value="1"/>
</dbReference>
<dbReference type="SUPFAM" id="SSF103473">
    <property type="entry name" value="MFS general substrate transporter"/>
    <property type="match status" value="1"/>
</dbReference>
<dbReference type="SMART" id="SM00563">
    <property type="entry name" value="PlsC"/>
    <property type="match status" value="1"/>
</dbReference>
<dbReference type="InterPro" id="IPR002123">
    <property type="entry name" value="Plipid/glycerol_acylTrfase"/>
</dbReference>
<evidence type="ECO:0000313" key="4">
    <source>
        <dbReference type="Proteomes" id="UP000268014"/>
    </source>
</evidence>
<reference evidence="3 4" key="2">
    <citation type="submission" date="2018-11" db="EMBL/GenBank/DDBJ databases">
        <authorList>
            <consortium name="Pathogen Informatics"/>
        </authorList>
    </citation>
    <scope>NUCLEOTIDE SEQUENCE [LARGE SCALE GENOMIC DNA]</scope>
    <source>
        <strain evidence="3 4">MHpl1</strain>
    </source>
</reference>
<dbReference type="CDD" id="cd07990">
    <property type="entry name" value="LPLAT_LCLAT1-like"/>
    <property type="match status" value="1"/>
</dbReference>
<feature type="transmembrane region" description="Helical" evidence="1">
    <location>
        <begin position="379"/>
        <end position="402"/>
    </location>
</feature>
<gene>
    <name evidence="3" type="ORF">HPLM_LOCUS7960</name>
</gene>
<dbReference type="OMA" id="MIWNTIN"/>
<feature type="transmembrane region" description="Helical" evidence="1">
    <location>
        <begin position="63"/>
        <end position="85"/>
    </location>
</feature>
<keyword evidence="1" id="KW-0472">Membrane</keyword>
<dbReference type="Proteomes" id="UP000268014">
    <property type="component" value="Unassembled WGS sequence"/>
</dbReference>
<dbReference type="SUPFAM" id="SSF69593">
    <property type="entry name" value="Glycerol-3-phosphate (1)-acyltransferase"/>
    <property type="match status" value="1"/>
</dbReference>
<feature type="transmembrane region" description="Helical" evidence="1">
    <location>
        <begin position="293"/>
        <end position="315"/>
    </location>
</feature>
<evidence type="ECO:0000313" key="3">
    <source>
        <dbReference type="EMBL" id="VDO33462.1"/>
    </source>
</evidence>
<protein>
    <submittedName>
        <fullName evidence="5">PlsC domain-containing protein</fullName>
    </submittedName>
</protein>
<feature type="transmembrane region" description="Helical" evidence="1">
    <location>
        <begin position="269"/>
        <end position="287"/>
    </location>
</feature>
<dbReference type="PANTHER" id="PTHR28658">
    <property type="entry name" value="TRANSMEMBRANE PROTEIN 180"/>
    <property type="match status" value="1"/>
</dbReference>
<dbReference type="Pfam" id="PF01553">
    <property type="entry name" value="Acyltransferase"/>
    <property type="match status" value="1"/>
</dbReference>
<feature type="transmembrane region" description="Helical" evidence="1">
    <location>
        <begin position="32"/>
        <end position="51"/>
    </location>
</feature>
<keyword evidence="4" id="KW-1185">Reference proteome</keyword>
<keyword evidence="1" id="KW-1133">Transmembrane helix</keyword>
<feature type="transmembrane region" description="Helical" evidence="1">
    <location>
        <begin position="335"/>
        <end position="359"/>
    </location>
</feature>
<dbReference type="PANTHER" id="PTHR28658:SF1">
    <property type="entry name" value="MAJOR FACILITATOR SUPERFAMILY DOMAIN CONTAINING 13B"/>
    <property type="match status" value="1"/>
</dbReference>
<proteinExistence type="predicted"/>
<dbReference type="WBParaSite" id="HPLM_0000796801-mRNA-1">
    <property type="protein sequence ID" value="HPLM_0000796801-mRNA-1"/>
    <property type="gene ID" value="HPLM_0000796801"/>
</dbReference>
<feature type="transmembrane region" description="Helical" evidence="1">
    <location>
        <begin position="239"/>
        <end position="257"/>
    </location>
</feature>
<evidence type="ECO:0000256" key="1">
    <source>
        <dbReference type="SAM" id="Phobius"/>
    </source>
</evidence>
<accession>A0A158QM89</accession>
<dbReference type="Gene3D" id="1.20.1250.20">
    <property type="entry name" value="MFS general substrate transporter like domains"/>
    <property type="match status" value="1"/>
</dbReference>
<feature type="transmembrane region" description="Helical" evidence="1">
    <location>
        <begin position="126"/>
        <end position="149"/>
    </location>
</feature>
<keyword evidence="1" id="KW-0812">Transmembrane</keyword>
<dbReference type="OrthoDB" id="189226at2759"/>
<dbReference type="STRING" id="6290.A0A158QM89"/>
<organism evidence="5">
    <name type="scientific">Haemonchus placei</name>
    <name type="common">Barber's pole worm</name>
    <dbReference type="NCBI Taxonomy" id="6290"/>
    <lineage>
        <taxon>Eukaryota</taxon>
        <taxon>Metazoa</taxon>
        <taxon>Ecdysozoa</taxon>
        <taxon>Nematoda</taxon>
        <taxon>Chromadorea</taxon>
        <taxon>Rhabditida</taxon>
        <taxon>Rhabditina</taxon>
        <taxon>Rhabditomorpha</taxon>
        <taxon>Strongyloidea</taxon>
        <taxon>Trichostrongylidae</taxon>
        <taxon>Haemonchus</taxon>
    </lineage>
</organism>
<feature type="transmembrane region" description="Helical" evidence="1">
    <location>
        <begin position="414"/>
        <end position="436"/>
    </location>
</feature>
<evidence type="ECO:0000259" key="2">
    <source>
        <dbReference type="SMART" id="SM00563"/>
    </source>
</evidence>